<dbReference type="AlphaFoldDB" id="A0A2K1J6K0"/>
<accession>A0A2K1J6K0</accession>
<dbReference type="Gramene" id="Pp3c16_706V3.1">
    <property type="protein sequence ID" value="Pp3c16_706V3.1"/>
    <property type="gene ID" value="Pp3c16_706"/>
</dbReference>
<organism evidence="1">
    <name type="scientific">Physcomitrium patens</name>
    <name type="common">Spreading-leaved earth moss</name>
    <name type="synonym">Physcomitrella patens</name>
    <dbReference type="NCBI Taxonomy" id="3218"/>
    <lineage>
        <taxon>Eukaryota</taxon>
        <taxon>Viridiplantae</taxon>
        <taxon>Streptophyta</taxon>
        <taxon>Embryophyta</taxon>
        <taxon>Bryophyta</taxon>
        <taxon>Bryophytina</taxon>
        <taxon>Bryopsida</taxon>
        <taxon>Funariidae</taxon>
        <taxon>Funariales</taxon>
        <taxon>Funariaceae</taxon>
        <taxon>Physcomitrium</taxon>
    </lineage>
</organism>
<reference evidence="2" key="3">
    <citation type="submission" date="2020-12" db="UniProtKB">
        <authorList>
            <consortium name="EnsemblPlants"/>
        </authorList>
    </citation>
    <scope>IDENTIFICATION</scope>
</reference>
<dbReference type="EMBL" id="ABEU02000016">
    <property type="protein sequence ID" value="PNR37165.1"/>
    <property type="molecule type" value="Genomic_DNA"/>
</dbReference>
<dbReference type="InParanoid" id="A0A2K1J6K0"/>
<reference evidence="1 3" key="1">
    <citation type="journal article" date="2008" name="Science">
        <title>The Physcomitrella genome reveals evolutionary insights into the conquest of land by plants.</title>
        <authorList>
            <person name="Rensing S."/>
            <person name="Lang D."/>
            <person name="Zimmer A."/>
            <person name="Terry A."/>
            <person name="Salamov A."/>
            <person name="Shapiro H."/>
            <person name="Nishiyama T."/>
            <person name="Perroud P.-F."/>
            <person name="Lindquist E."/>
            <person name="Kamisugi Y."/>
            <person name="Tanahashi T."/>
            <person name="Sakakibara K."/>
            <person name="Fujita T."/>
            <person name="Oishi K."/>
            <person name="Shin-I T."/>
            <person name="Kuroki Y."/>
            <person name="Toyoda A."/>
            <person name="Suzuki Y."/>
            <person name="Hashimoto A."/>
            <person name="Yamaguchi K."/>
            <person name="Sugano A."/>
            <person name="Kohara Y."/>
            <person name="Fujiyama A."/>
            <person name="Anterola A."/>
            <person name="Aoki S."/>
            <person name="Ashton N."/>
            <person name="Barbazuk W.B."/>
            <person name="Barker E."/>
            <person name="Bennetzen J."/>
            <person name="Bezanilla M."/>
            <person name="Blankenship R."/>
            <person name="Cho S.H."/>
            <person name="Dutcher S."/>
            <person name="Estelle M."/>
            <person name="Fawcett J.A."/>
            <person name="Gundlach H."/>
            <person name="Hanada K."/>
            <person name="Heyl A."/>
            <person name="Hicks K.A."/>
            <person name="Hugh J."/>
            <person name="Lohr M."/>
            <person name="Mayer K."/>
            <person name="Melkozernov A."/>
            <person name="Murata T."/>
            <person name="Nelson D."/>
            <person name="Pils B."/>
            <person name="Prigge M."/>
            <person name="Reiss B."/>
            <person name="Renner T."/>
            <person name="Rombauts S."/>
            <person name="Rushton P."/>
            <person name="Sanderfoot A."/>
            <person name="Schween G."/>
            <person name="Shiu S.-H."/>
            <person name="Stueber K."/>
            <person name="Theodoulou F.L."/>
            <person name="Tu H."/>
            <person name="Van de Peer Y."/>
            <person name="Verrier P.J."/>
            <person name="Waters E."/>
            <person name="Wood A."/>
            <person name="Yang L."/>
            <person name="Cove D."/>
            <person name="Cuming A."/>
            <person name="Hasebe M."/>
            <person name="Lucas S."/>
            <person name="Mishler D.B."/>
            <person name="Reski R."/>
            <person name="Grigoriev I."/>
            <person name="Quatrano R.S."/>
            <person name="Boore J.L."/>
        </authorList>
    </citation>
    <scope>NUCLEOTIDE SEQUENCE [LARGE SCALE GENOMIC DNA]</scope>
    <source>
        <strain evidence="2 3">cv. Gransden 2004</strain>
    </source>
</reference>
<reference evidence="1 3" key="2">
    <citation type="journal article" date="2018" name="Plant J.">
        <title>The Physcomitrella patens chromosome-scale assembly reveals moss genome structure and evolution.</title>
        <authorList>
            <person name="Lang D."/>
            <person name="Ullrich K.K."/>
            <person name="Murat F."/>
            <person name="Fuchs J."/>
            <person name="Jenkins J."/>
            <person name="Haas F.B."/>
            <person name="Piednoel M."/>
            <person name="Gundlach H."/>
            <person name="Van Bel M."/>
            <person name="Meyberg R."/>
            <person name="Vives C."/>
            <person name="Morata J."/>
            <person name="Symeonidi A."/>
            <person name="Hiss M."/>
            <person name="Muchero W."/>
            <person name="Kamisugi Y."/>
            <person name="Saleh O."/>
            <person name="Blanc G."/>
            <person name="Decker E.L."/>
            <person name="van Gessel N."/>
            <person name="Grimwood J."/>
            <person name="Hayes R.D."/>
            <person name="Graham S.W."/>
            <person name="Gunter L.E."/>
            <person name="McDaniel S.F."/>
            <person name="Hoernstein S.N.W."/>
            <person name="Larsson A."/>
            <person name="Li F.W."/>
            <person name="Perroud P.F."/>
            <person name="Phillips J."/>
            <person name="Ranjan P."/>
            <person name="Rokshar D.S."/>
            <person name="Rothfels C.J."/>
            <person name="Schneider L."/>
            <person name="Shu S."/>
            <person name="Stevenson D.W."/>
            <person name="Thummler F."/>
            <person name="Tillich M."/>
            <person name="Villarreal Aguilar J.C."/>
            <person name="Widiez T."/>
            <person name="Wong G.K."/>
            <person name="Wymore A."/>
            <person name="Zhang Y."/>
            <person name="Zimmer A.D."/>
            <person name="Quatrano R.S."/>
            <person name="Mayer K.F.X."/>
            <person name="Goodstein D."/>
            <person name="Casacuberta J.M."/>
            <person name="Vandepoele K."/>
            <person name="Reski R."/>
            <person name="Cuming A.C."/>
            <person name="Tuskan G.A."/>
            <person name="Maumus F."/>
            <person name="Salse J."/>
            <person name="Schmutz J."/>
            <person name="Rensing S.A."/>
        </authorList>
    </citation>
    <scope>NUCLEOTIDE SEQUENCE [LARGE SCALE GENOMIC DNA]</scope>
    <source>
        <strain evidence="2 3">cv. Gransden 2004</strain>
    </source>
</reference>
<gene>
    <name evidence="1" type="ORF">PHYPA_020272</name>
</gene>
<evidence type="ECO:0000313" key="3">
    <source>
        <dbReference type="Proteomes" id="UP000006727"/>
    </source>
</evidence>
<keyword evidence="3" id="KW-1185">Reference proteome</keyword>
<dbReference type="EnsemblPlants" id="Pp3c16_706V3.1">
    <property type="protein sequence ID" value="Pp3c16_706V3.1"/>
    <property type="gene ID" value="Pp3c16_706"/>
</dbReference>
<evidence type="ECO:0000313" key="2">
    <source>
        <dbReference type="EnsemblPlants" id="Pp3c16_706V3.1"/>
    </source>
</evidence>
<name>A0A2K1J6K0_PHYPA</name>
<protein>
    <submittedName>
        <fullName evidence="1 2">Uncharacterized protein</fullName>
    </submittedName>
</protein>
<dbReference type="Proteomes" id="UP000006727">
    <property type="component" value="Chromosome 16"/>
</dbReference>
<proteinExistence type="predicted"/>
<evidence type="ECO:0000313" key="1">
    <source>
        <dbReference type="EMBL" id="PNR37165.1"/>
    </source>
</evidence>
<sequence>MASKAKVLAAISTTLDSIDKNSSPLTMGHNFSTLKTNIIRIHQRFNLIWVAHASQVKRLHRHSSIVSKNGGHELRMFRSVRFNPLLANSKPIVKRTTSNPHVYQIRKLSSSAAQSNLKTKAKTTDSNNCDASYLRGSKARIVDETTSEHVDKPLALMPVIECHRLVPGHNHEKAFATMKLHPQHEDTVHQKHVALNRSSFPQVLENRLVKNERRH</sequence>